<feature type="transmembrane region" description="Helical" evidence="8">
    <location>
        <begin position="244"/>
        <end position="265"/>
    </location>
</feature>
<evidence type="ECO:0000256" key="1">
    <source>
        <dbReference type="ARBA" id="ARBA00004651"/>
    </source>
</evidence>
<feature type="transmembrane region" description="Helical" evidence="8">
    <location>
        <begin position="80"/>
        <end position="100"/>
    </location>
</feature>
<evidence type="ECO:0000256" key="7">
    <source>
        <dbReference type="ARBA" id="ARBA00023157"/>
    </source>
</evidence>
<keyword evidence="6 8" id="KW-0472">Membrane</keyword>
<feature type="transmembrane region" description="Helical" evidence="8">
    <location>
        <begin position="318"/>
        <end position="342"/>
    </location>
</feature>
<comment type="caution">
    <text evidence="8">Lacks conserved residue(s) required for the propagation of feature annotation.</text>
</comment>
<feature type="transmembrane region" description="Helical" evidence="8">
    <location>
        <begin position="354"/>
        <end position="375"/>
    </location>
</feature>
<dbReference type="InterPro" id="IPR002350">
    <property type="entry name" value="Kazal_dom"/>
</dbReference>
<protein>
    <recommendedName>
        <fullName evidence="8">Solute carrier organic anion transporter family member</fullName>
    </recommendedName>
</protein>
<comment type="similarity">
    <text evidence="2 8">Belongs to the organo anion transporter (TC 2.A.60) family.</text>
</comment>
<dbReference type="Gene3D" id="1.20.1250.20">
    <property type="entry name" value="MFS general substrate transporter like domains"/>
    <property type="match status" value="1"/>
</dbReference>
<name>A0A6F9DTQ4_9ASCI</name>
<organism evidence="12">
    <name type="scientific">Phallusia mammillata</name>
    <dbReference type="NCBI Taxonomy" id="59560"/>
    <lineage>
        <taxon>Eukaryota</taxon>
        <taxon>Metazoa</taxon>
        <taxon>Chordata</taxon>
        <taxon>Tunicata</taxon>
        <taxon>Ascidiacea</taxon>
        <taxon>Phlebobranchia</taxon>
        <taxon>Ascidiidae</taxon>
        <taxon>Phallusia</taxon>
    </lineage>
</organism>
<reference evidence="12" key="1">
    <citation type="submission" date="2020-04" db="EMBL/GenBank/DDBJ databases">
        <authorList>
            <person name="Neveu A P."/>
        </authorList>
    </citation>
    <scope>NUCLEOTIDE SEQUENCE</scope>
    <source>
        <tissue evidence="12">Whole embryo</tissue>
    </source>
</reference>
<accession>A0A6F9DTQ4</accession>
<keyword evidence="7" id="KW-1015">Disulfide bond</keyword>
<evidence type="ECO:0000256" key="2">
    <source>
        <dbReference type="ARBA" id="ARBA00009657"/>
    </source>
</evidence>
<dbReference type="InterPro" id="IPR036058">
    <property type="entry name" value="Kazal_dom_sf"/>
</dbReference>
<feature type="transmembrane region" description="Helical" evidence="8">
    <location>
        <begin position="506"/>
        <end position="527"/>
    </location>
</feature>
<evidence type="ECO:0000256" key="8">
    <source>
        <dbReference type="RuleBase" id="RU362056"/>
    </source>
</evidence>
<feature type="transmembrane region" description="Helical" evidence="8">
    <location>
        <begin position="201"/>
        <end position="224"/>
    </location>
</feature>
<feature type="transmembrane region" description="Helical" evidence="8">
    <location>
        <begin position="107"/>
        <end position="125"/>
    </location>
</feature>
<feature type="compositionally biased region" description="Polar residues" evidence="9">
    <location>
        <begin position="643"/>
        <end position="659"/>
    </location>
</feature>
<comment type="subcellular location">
    <subcellularLocation>
        <location evidence="1 8">Cell membrane</location>
        <topology evidence="1 8">Multi-pass membrane protein</topology>
    </subcellularLocation>
</comment>
<dbReference type="EMBL" id="LR790494">
    <property type="protein sequence ID" value="CAB3266356.1"/>
    <property type="molecule type" value="mRNA"/>
</dbReference>
<evidence type="ECO:0000259" key="11">
    <source>
        <dbReference type="PROSITE" id="PS51465"/>
    </source>
</evidence>
<dbReference type="PANTHER" id="PTHR11388">
    <property type="entry name" value="ORGANIC ANION TRANSPORTER"/>
    <property type="match status" value="1"/>
</dbReference>
<feature type="transmembrane region" description="Helical" evidence="8">
    <location>
        <begin position="162"/>
        <end position="181"/>
    </location>
</feature>
<evidence type="ECO:0000256" key="5">
    <source>
        <dbReference type="ARBA" id="ARBA00022989"/>
    </source>
</evidence>
<keyword evidence="3" id="KW-1003">Cell membrane</keyword>
<evidence type="ECO:0000256" key="3">
    <source>
        <dbReference type="ARBA" id="ARBA00022475"/>
    </source>
</evidence>
<dbReference type="GO" id="GO:0006811">
    <property type="term" value="P:monoatomic ion transport"/>
    <property type="evidence" value="ECO:0007669"/>
    <property type="project" value="UniProtKB-KW"/>
</dbReference>
<feature type="transmembrane region" description="Helical" evidence="8">
    <location>
        <begin position="387"/>
        <end position="406"/>
    </location>
</feature>
<dbReference type="NCBIfam" id="TIGR00805">
    <property type="entry name" value="oat"/>
    <property type="match status" value="1"/>
</dbReference>
<dbReference type="InterPro" id="IPR004156">
    <property type="entry name" value="OATP"/>
</dbReference>
<feature type="transmembrane region" description="Helical" evidence="8">
    <location>
        <begin position="595"/>
        <end position="617"/>
    </location>
</feature>
<gene>
    <name evidence="12" type="primary">Slco4a1-002</name>
</gene>
<keyword evidence="5 8" id="KW-1133">Transmembrane helix</keyword>
<dbReference type="SUPFAM" id="SSF103473">
    <property type="entry name" value="MFS general substrate transporter"/>
    <property type="match status" value="2"/>
</dbReference>
<evidence type="ECO:0000256" key="6">
    <source>
        <dbReference type="ARBA" id="ARBA00023136"/>
    </source>
</evidence>
<keyword evidence="8" id="KW-0406">Ion transport</keyword>
<dbReference type="GO" id="GO:0016323">
    <property type="term" value="C:basolateral plasma membrane"/>
    <property type="evidence" value="ECO:0007669"/>
    <property type="project" value="TreeGrafter"/>
</dbReference>
<feature type="domain" description="Kazal-like" evidence="11">
    <location>
        <begin position="428"/>
        <end position="479"/>
    </location>
</feature>
<dbReference type="InterPro" id="IPR020846">
    <property type="entry name" value="MFS_dom"/>
</dbReference>
<feature type="region of interest" description="Disordered" evidence="9">
    <location>
        <begin position="623"/>
        <end position="669"/>
    </location>
</feature>
<dbReference type="InterPro" id="IPR036259">
    <property type="entry name" value="MFS_trans_sf"/>
</dbReference>
<dbReference type="AlphaFoldDB" id="A0A6F9DTQ4"/>
<dbReference type="PANTHER" id="PTHR11388:SF100">
    <property type="entry name" value="SOLUTE CARRIER ORGANIC ANION TRANSPORTER FAMILY MEMBER 4A1"/>
    <property type="match status" value="1"/>
</dbReference>
<proteinExistence type="evidence at transcript level"/>
<dbReference type="Pfam" id="PF07648">
    <property type="entry name" value="Kazal_2"/>
    <property type="match status" value="1"/>
</dbReference>
<dbReference type="SUPFAM" id="SSF100895">
    <property type="entry name" value="Kazal-type serine protease inhibitors"/>
    <property type="match status" value="1"/>
</dbReference>
<dbReference type="PROSITE" id="PS51465">
    <property type="entry name" value="KAZAL_2"/>
    <property type="match status" value="1"/>
</dbReference>
<feature type="domain" description="Major facilitator superfamily (MFS) profile" evidence="10">
    <location>
        <begin position="41"/>
        <end position="617"/>
    </location>
</feature>
<dbReference type="GO" id="GO:0015347">
    <property type="term" value="F:sodium-independent organic anion transmembrane transporter activity"/>
    <property type="evidence" value="ECO:0007669"/>
    <property type="project" value="TreeGrafter"/>
</dbReference>
<dbReference type="Pfam" id="PF03137">
    <property type="entry name" value="OATP"/>
    <property type="match status" value="1"/>
</dbReference>
<keyword evidence="8" id="KW-0813">Transport</keyword>
<evidence type="ECO:0000259" key="10">
    <source>
        <dbReference type="PROSITE" id="PS50850"/>
    </source>
</evidence>
<sequence>MKTDDEVSLDETCGFQFGCTKSTTKRFPTRIFQCCATPIGALVVISLGGFLQGLIVNGLVNASITTLETRFQLGSAEAGLIASCYDISQCVTLLFVTYVGGRGHKPLWLGWGFVLMGIGSIVFSLPKFMAPPYEVASVTEGTCNNSTLLSDCSNTALRSYRYAFYVAMLLIGLGATGIYTLGVTYLDENVKQVKSSLYHGVYYAVALIGPGIGFLLAGTFLGFYTDLGVDPGLPQESPQFIGAWWLGFLIFGVVFVIVGIPMLMFPRQLPGTDEVRRNRETEMHNDRIANELKENQDIGKGFRDFPKCLASILRNPSFIFLSLAAATESCLLTGISTFGAKVNESLFKLTASNAAFAVGLVAILSGATGQFFGGLIVTKAKLSVRQILTYCMGMTLLAMICLLIFLQTCPNGAFAGANIVYTGDVAISGLNATCNLGCMCNADVFDPVCGSDDVSYYSACLAGCTTYINSTFSNCKCLGTAVRNQTSMTAVRGYCAGDPCPYGGEYLFLAFIFMSLLFTFLIAIPGLQATIRIVPFSQRSLAVGVQWIVARALGSVPGPILYGFVLDKACYIWGTSCGEQGSCNVYNNEHISRNLLILSLVIKVCTMCFFALSYITYKPRPPTPEGTQDMVLDENVTVKKSPPNETSVAPSNGQQVTEQDSGHDNPAFD</sequence>
<feature type="transmembrane region" description="Helical" evidence="8">
    <location>
        <begin position="31"/>
        <end position="60"/>
    </location>
</feature>
<keyword evidence="4 8" id="KW-0812">Transmembrane</keyword>
<evidence type="ECO:0000313" key="12">
    <source>
        <dbReference type="EMBL" id="CAB3266356.1"/>
    </source>
</evidence>
<dbReference type="PROSITE" id="PS50850">
    <property type="entry name" value="MFS"/>
    <property type="match status" value="1"/>
</dbReference>
<dbReference type="GO" id="GO:0043252">
    <property type="term" value="P:sodium-independent organic anion transport"/>
    <property type="evidence" value="ECO:0007669"/>
    <property type="project" value="TreeGrafter"/>
</dbReference>
<evidence type="ECO:0000256" key="4">
    <source>
        <dbReference type="ARBA" id="ARBA00022692"/>
    </source>
</evidence>
<evidence type="ECO:0000256" key="9">
    <source>
        <dbReference type="SAM" id="MobiDB-lite"/>
    </source>
</evidence>